<dbReference type="InterPro" id="IPR029063">
    <property type="entry name" value="SAM-dependent_MTases_sf"/>
</dbReference>
<dbReference type="SUPFAM" id="SSF53335">
    <property type="entry name" value="S-adenosyl-L-methionine-dependent methyltransferases"/>
    <property type="match status" value="1"/>
</dbReference>
<dbReference type="AlphaFoldDB" id="A0A1F5WPP6"/>
<reference evidence="2 3" key="1">
    <citation type="journal article" date="2016" name="Nat. Commun.">
        <title>Thousands of microbial genomes shed light on interconnected biogeochemical processes in an aquifer system.</title>
        <authorList>
            <person name="Anantharaman K."/>
            <person name="Brown C.T."/>
            <person name="Hug L.A."/>
            <person name="Sharon I."/>
            <person name="Castelle C.J."/>
            <person name="Probst A.J."/>
            <person name="Thomas B.C."/>
            <person name="Singh A."/>
            <person name="Wilkins M.J."/>
            <person name="Karaoz U."/>
            <person name="Brodie E.L."/>
            <person name="Williams K.H."/>
            <person name="Hubbard S.S."/>
            <person name="Banfield J.F."/>
        </authorList>
    </citation>
    <scope>NUCLEOTIDE SEQUENCE [LARGE SCALE GENOMIC DNA]</scope>
</reference>
<evidence type="ECO:0000313" key="3">
    <source>
        <dbReference type="Proteomes" id="UP000178425"/>
    </source>
</evidence>
<dbReference type="Pfam" id="PF08241">
    <property type="entry name" value="Methyltransf_11"/>
    <property type="match status" value="1"/>
</dbReference>
<sequence>MRLKDTQKYWDFFGKSDPLFFILTFKDKRGGKWNKEEFFNTGKQEIAESINYIKSLGFEIPAGRALDFGCGVGRLTQSLADNFSEVCGVDIAPSMIALANQYNRYGDKCKYFLNQKDNLGLFPDRSFSFIYSKITLQHMAPEYSKNYIKEFARLLKPGGLMLFQLPSESNVNMAPFTLKSRIKKALPVFLTDKYYRVKYHFQPVVEMYGTPAEEVKKILNGCGARVIDVKPDGSAGKNWKSFQYLAEIK</sequence>
<name>A0A1F5WPP6_9BACT</name>
<evidence type="ECO:0000259" key="1">
    <source>
        <dbReference type="Pfam" id="PF08241"/>
    </source>
</evidence>
<feature type="domain" description="Methyltransferase type 11" evidence="1">
    <location>
        <begin position="66"/>
        <end position="163"/>
    </location>
</feature>
<protein>
    <recommendedName>
        <fullName evidence="1">Methyltransferase type 11 domain-containing protein</fullName>
    </recommendedName>
</protein>
<dbReference type="CDD" id="cd02440">
    <property type="entry name" value="AdoMet_MTases"/>
    <property type="match status" value="1"/>
</dbReference>
<gene>
    <name evidence="2" type="ORF">A2W54_01880</name>
</gene>
<comment type="caution">
    <text evidence="2">The sequence shown here is derived from an EMBL/GenBank/DDBJ whole genome shotgun (WGS) entry which is preliminary data.</text>
</comment>
<dbReference type="GO" id="GO:0008757">
    <property type="term" value="F:S-adenosylmethionine-dependent methyltransferase activity"/>
    <property type="evidence" value="ECO:0007669"/>
    <property type="project" value="InterPro"/>
</dbReference>
<dbReference type="PANTHER" id="PTHR43861:SF1">
    <property type="entry name" value="TRANS-ACONITATE 2-METHYLTRANSFERASE"/>
    <property type="match status" value="1"/>
</dbReference>
<proteinExistence type="predicted"/>
<dbReference type="Gene3D" id="3.40.50.150">
    <property type="entry name" value="Vaccinia Virus protein VP39"/>
    <property type="match status" value="1"/>
</dbReference>
<dbReference type="PANTHER" id="PTHR43861">
    <property type="entry name" value="TRANS-ACONITATE 2-METHYLTRANSFERASE-RELATED"/>
    <property type="match status" value="1"/>
</dbReference>
<organism evidence="2 3">
    <name type="scientific">Candidatus Giovannonibacteria bacterium RIFCSPHIGHO2_02_43_13</name>
    <dbReference type="NCBI Taxonomy" id="1798330"/>
    <lineage>
        <taxon>Bacteria</taxon>
        <taxon>Candidatus Giovannoniibacteriota</taxon>
    </lineage>
</organism>
<dbReference type="EMBL" id="MFHI01000040">
    <property type="protein sequence ID" value="OGF77574.1"/>
    <property type="molecule type" value="Genomic_DNA"/>
</dbReference>
<accession>A0A1F5WPP6</accession>
<dbReference type="InterPro" id="IPR013216">
    <property type="entry name" value="Methyltransf_11"/>
</dbReference>
<dbReference type="Proteomes" id="UP000178425">
    <property type="component" value="Unassembled WGS sequence"/>
</dbReference>
<evidence type="ECO:0000313" key="2">
    <source>
        <dbReference type="EMBL" id="OGF77574.1"/>
    </source>
</evidence>